<dbReference type="PROSITE" id="PS51186">
    <property type="entry name" value="GNAT"/>
    <property type="match status" value="1"/>
</dbReference>
<dbReference type="KEGG" id="jli:EXU32_09530"/>
<dbReference type="RefSeq" id="WP_130629692.1">
    <property type="nucleotide sequence ID" value="NZ_CP036164.1"/>
</dbReference>
<evidence type="ECO:0000313" key="5">
    <source>
        <dbReference type="Proteomes" id="UP000290408"/>
    </source>
</evidence>
<feature type="domain" description="N-acetyltransferase" evidence="3">
    <location>
        <begin position="149"/>
        <end position="291"/>
    </location>
</feature>
<dbReference type="PANTHER" id="PTHR43877">
    <property type="entry name" value="AMINOALKYLPHOSPHONATE N-ACETYLTRANSFERASE-RELATED-RELATED"/>
    <property type="match status" value="1"/>
</dbReference>
<keyword evidence="1 4" id="KW-0808">Transferase</keyword>
<proteinExistence type="predicted"/>
<sequence>MSQLQWSPTTEDDLDALVRLGEACLERDGGLPDLADPEHMRSAFVTDLAISGRDELGDIVAAAAVGRVGAGGLTATGLVDPAVMGRGIGRELADWMVANSVDQVRFVLDSVSPEAEELFAELGLHRVFAETVMRHSLKHIPFVRRPEGIVTLPFTDDTSEAFQHAYAASFGDQAGYDAGRSRAWGRWLREQRGFQPENSRVAMDTSGHVAGFVTVSDGWIEEVGVVPQWRGRGLGAHLVARTLTAVSRDEAEAAWLAVGCDNPARALYERLGFRSRGTRGLFEQRAPGYEG</sequence>
<dbReference type="InterPro" id="IPR000182">
    <property type="entry name" value="GNAT_dom"/>
</dbReference>
<dbReference type="InterPro" id="IPR050832">
    <property type="entry name" value="Bact_Acetyltransf"/>
</dbReference>
<dbReference type="Gene3D" id="3.40.630.30">
    <property type="match status" value="1"/>
</dbReference>
<dbReference type="AlphaFoldDB" id="A0A4P6MS00"/>
<protein>
    <submittedName>
        <fullName evidence="4">GNAT family N-acetyltransferase</fullName>
    </submittedName>
</protein>
<evidence type="ECO:0000259" key="3">
    <source>
        <dbReference type="PROSITE" id="PS51186"/>
    </source>
</evidence>
<organism evidence="4 5">
    <name type="scientific">Janibacter limosus</name>
    <dbReference type="NCBI Taxonomy" id="53458"/>
    <lineage>
        <taxon>Bacteria</taxon>
        <taxon>Bacillati</taxon>
        <taxon>Actinomycetota</taxon>
        <taxon>Actinomycetes</taxon>
        <taxon>Micrococcales</taxon>
        <taxon>Intrasporangiaceae</taxon>
        <taxon>Janibacter</taxon>
    </lineage>
</organism>
<name>A0A4P6MS00_9MICO</name>
<dbReference type="SUPFAM" id="SSF55729">
    <property type="entry name" value="Acyl-CoA N-acyltransferases (Nat)"/>
    <property type="match status" value="2"/>
</dbReference>
<dbReference type="EMBL" id="CP036164">
    <property type="protein sequence ID" value="QBF46471.1"/>
    <property type="molecule type" value="Genomic_DNA"/>
</dbReference>
<evidence type="ECO:0000256" key="1">
    <source>
        <dbReference type="ARBA" id="ARBA00022679"/>
    </source>
</evidence>
<keyword evidence="2" id="KW-0012">Acyltransferase</keyword>
<evidence type="ECO:0000256" key="2">
    <source>
        <dbReference type="ARBA" id="ARBA00023315"/>
    </source>
</evidence>
<dbReference type="CDD" id="cd04301">
    <property type="entry name" value="NAT_SF"/>
    <property type="match status" value="1"/>
</dbReference>
<dbReference type="STRING" id="1216970.GCA_001570985_01644"/>
<dbReference type="Pfam" id="PF00583">
    <property type="entry name" value="Acetyltransf_1"/>
    <property type="match status" value="1"/>
</dbReference>
<accession>A0A4P6MS00</accession>
<evidence type="ECO:0000313" key="4">
    <source>
        <dbReference type="EMBL" id="QBF46471.1"/>
    </source>
</evidence>
<keyword evidence="5" id="KW-1185">Reference proteome</keyword>
<reference evidence="4 5" key="1">
    <citation type="submission" date="2019-02" db="EMBL/GenBank/DDBJ databases">
        <title>Genomic data mining of an Antarctic deep-sea actinobacterium, Janibacterlimosus P3-3-X1.</title>
        <authorList>
            <person name="Liao L."/>
            <person name="Chen B."/>
        </authorList>
    </citation>
    <scope>NUCLEOTIDE SEQUENCE [LARGE SCALE GENOMIC DNA]</scope>
    <source>
        <strain evidence="4 5">P3-3-X1</strain>
    </source>
</reference>
<gene>
    <name evidence="4" type="ORF">EXU32_09530</name>
</gene>
<dbReference type="Proteomes" id="UP000290408">
    <property type="component" value="Chromosome"/>
</dbReference>
<dbReference type="OrthoDB" id="9799092at2"/>
<dbReference type="InterPro" id="IPR016181">
    <property type="entry name" value="Acyl_CoA_acyltransferase"/>
</dbReference>
<dbReference type="GO" id="GO:0016747">
    <property type="term" value="F:acyltransferase activity, transferring groups other than amino-acyl groups"/>
    <property type="evidence" value="ECO:0007669"/>
    <property type="project" value="InterPro"/>
</dbReference>